<reference evidence="5" key="1">
    <citation type="submission" date="2012-03" db="EMBL/GenBank/DDBJ databases">
        <title>Complete sequence of chromosome of Deinococcus peraridilitoris DSM 19664.</title>
        <authorList>
            <person name="Lucas S."/>
            <person name="Copeland A."/>
            <person name="Lapidus A."/>
            <person name="Glavina del Rio T."/>
            <person name="Dalin E."/>
            <person name="Tice H."/>
            <person name="Bruce D."/>
            <person name="Goodwin L."/>
            <person name="Pitluck S."/>
            <person name="Peters L."/>
            <person name="Mikhailova N."/>
            <person name="Lu M."/>
            <person name="Kyrpides N."/>
            <person name="Mavromatis K."/>
            <person name="Ivanova N."/>
            <person name="Brettin T."/>
            <person name="Detter J.C."/>
            <person name="Han C."/>
            <person name="Larimer F."/>
            <person name="Land M."/>
            <person name="Hauser L."/>
            <person name="Markowitz V."/>
            <person name="Cheng J.-F."/>
            <person name="Hugenholtz P."/>
            <person name="Woyke T."/>
            <person name="Wu D."/>
            <person name="Pukall R."/>
            <person name="Steenblock K."/>
            <person name="Brambilla E."/>
            <person name="Klenk H.-P."/>
            <person name="Eisen J.A."/>
        </authorList>
    </citation>
    <scope>NUCLEOTIDE SEQUENCE [LARGE SCALE GENOMIC DNA]</scope>
    <source>
        <strain evidence="5">DSM 19664 / LMG 22246 / CIP 109416 / KR-200</strain>
    </source>
</reference>
<keyword evidence="2" id="KW-0378">Hydrolase</keyword>
<evidence type="ECO:0000313" key="5">
    <source>
        <dbReference type="Proteomes" id="UP000010467"/>
    </source>
</evidence>
<dbReference type="Proteomes" id="UP000010467">
    <property type="component" value="Chromosome"/>
</dbReference>
<organism evidence="4 5">
    <name type="scientific">Deinococcus peraridilitoris (strain DSM 19664 / LMG 22246 / CIP 109416 / KR-200)</name>
    <dbReference type="NCBI Taxonomy" id="937777"/>
    <lineage>
        <taxon>Bacteria</taxon>
        <taxon>Thermotogati</taxon>
        <taxon>Deinococcota</taxon>
        <taxon>Deinococci</taxon>
        <taxon>Deinococcales</taxon>
        <taxon>Deinococcaceae</taxon>
        <taxon>Deinococcus</taxon>
    </lineage>
</organism>
<dbReference type="AlphaFoldDB" id="K9ZVV0"/>
<dbReference type="SUPFAM" id="SSF53649">
    <property type="entry name" value="Alkaline phosphatase-like"/>
    <property type="match status" value="1"/>
</dbReference>
<proteinExistence type="inferred from homology"/>
<dbReference type="eggNOG" id="COG3119">
    <property type="taxonomic scope" value="Bacteria"/>
</dbReference>
<evidence type="ECO:0000256" key="1">
    <source>
        <dbReference type="ARBA" id="ARBA00008779"/>
    </source>
</evidence>
<dbReference type="Gene3D" id="3.40.720.10">
    <property type="entry name" value="Alkaline Phosphatase, subunit A"/>
    <property type="match status" value="1"/>
</dbReference>
<dbReference type="PANTHER" id="PTHR42693">
    <property type="entry name" value="ARYLSULFATASE FAMILY MEMBER"/>
    <property type="match status" value="1"/>
</dbReference>
<feature type="domain" description="Sulfatase N-terminal" evidence="3">
    <location>
        <begin position="6"/>
        <end position="340"/>
    </location>
</feature>
<evidence type="ECO:0000313" key="4">
    <source>
        <dbReference type="EMBL" id="AFZ65661.1"/>
    </source>
</evidence>
<dbReference type="InterPro" id="IPR000917">
    <property type="entry name" value="Sulfatase_N"/>
</dbReference>
<dbReference type="PANTHER" id="PTHR42693:SF53">
    <property type="entry name" value="ENDO-4-O-SULFATASE"/>
    <property type="match status" value="1"/>
</dbReference>
<keyword evidence="5" id="KW-1185">Reference proteome</keyword>
<accession>K9ZVV0</accession>
<dbReference type="KEGG" id="dpd:Deipe_0052"/>
<dbReference type="RefSeq" id="WP_015233972.1">
    <property type="nucleotide sequence ID" value="NC_019793.1"/>
</dbReference>
<gene>
    <name evidence="4" type="ordered locus">Deipe_0052</name>
</gene>
<dbReference type="Pfam" id="PF00884">
    <property type="entry name" value="Sulfatase"/>
    <property type="match status" value="1"/>
</dbReference>
<dbReference type="InterPro" id="IPR050738">
    <property type="entry name" value="Sulfatase"/>
</dbReference>
<dbReference type="InterPro" id="IPR017850">
    <property type="entry name" value="Alkaline_phosphatase_core_sf"/>
</dbReference>
<evidence type="ECO:0000256" key="2">
    <source>
        <dbReference type="ARBA" id="ARBA00022801"/>
    </source>
</evidence>
<dbReference type="STRING" id="937777.Deipe_0052"/>
<evidence type="ECO:0000259" key="3">
    <source>
        <dbReference type="Pfam" id="PF00884"/>
    </source>
</evidence>
<name>K9ZVV0_DEIPD</name>
<sequence length="503" mass="58193">MTAMPRNVILIQIDSLNRHFLRTYGNSWVNTPNLDAFAERAIVFEQHFTGSLPCMPARREIWAGTEEFWWRPWGPLEPWDEPIAYHANRAGIITQLITDHYHFFEWGAHSYHHDFAGYEFIRGHEHDNRVTAPLLQVPPWARRMVSEHGESARIYLRNVAAFKREEDYFAPKVMRAAAEWIERNHTHERFFLHIDSFDVHEPFHVPEPYLHQYTDEDPDEFNPWPRYGRSDEGDLALTQRELQWVRAQFAGKLSMVDTWLGRVFDTLTKHDLWQGTTVIITTDHGHYLGEHGRIGKPASPLWNTLTHIPLLVWHPGQAARRVQAITQTVDLHATVLNLLGLPSAATHSCSFLPVLLGNTNTHRELAVYGYASARVGVTDGQWTLLRDHDPQCGPAHWYSLQVGQLDTRSYPARYERPTSYPELTPGHFIPGVATPHWRMPARSGEIRNLHAPRADLLYRASDLEQQHDLSDTHPAQLRSLEERLRTHMNALGVPEEQFARLRL</sequence>
<comment type="similarity">
    <text evidence="1">Belongs to the sulfatase family.</text>
</comment>
<protein>
    <submittedName>
        <fullName evidence="4">Arylsulfatase A family protein</fullName>
    </submittedName>
</protein>
<dbReference type="GO" id="GO:0004065">
    <property type="term" value="F:arylsulfatase activity"/>
    <property type="evidence" value="ECO:0007669"/>
    <property type="project" value="TreeGrafter"/>
</dbReference>
<dbReference type="HOGENOM" id="CLU_006332_14_0_0"/>
<dbReference type="CDD" id="cd16148">
    <property type="entry name" value="sulfatase_like"/>
    <property type="match status" value="1"/>
</dbReference>
<dbReference type="EMBL" id="CP003382">
    <property type="protein sequence ID" value="AFZ65661.1"/>
    <property type="molecule type" value="Genomic_DNA"/>
</dbReference>
<dbReference type="PATRIC" id="fig|937777.3.peg.57"/>